<gene>
    <name evidence="1" type="ORF">ACFS7Z_11580</name>
</gene>
<organism evidence="1 2">
    <name type="scientific">Pontibacter toksunensis</name>
    <dbReference type="NCBI Taxonomy" id="1332631"/>
    <lineage>
        <taxon>Bacteria</taxon>
        <taxon>Pseudomonadati</taxon>
        <taxon>Bacteroidota</taxon>
        <taxon>Cytophagia</taxon>
        <taxon>Cytophagales</taxon>
        <taxon>Hymenobacteraceae</taxon>
        <taxon>Pontibacter</taxon>
    </lineage>
</organism>
<evidence type="ECO:0000313" key="1">
    <source>
        <dbReference type="EMBL" id="MFD3001007.1"/>
    </source>
</evidence>
<evidence type="ECO:0000313" key="2">
    <source>
        <dbReference type="Proteomes" id="UP001597641"/>
    </source>
</evidence>
<keyword evidence="2" id="KW-1185">Reference proteome</keyword>
<reference evidence="2" key="1">
    <citation type="journal article" date="2019" name="Int. J. Syst. Evol. Microbiol.">
        <title>The Global Catalogue of Microorganisms (GCM) 10K type strain sequencing project: providing services to taxonomists for standard genome sequencing and annotation.</title>
        <authorList>
            <consortium name="The Broad Institute Genomics Platform"/>
            <consortium name="The Broad Institute Genome Sequencing Center for Infectious Disease"/>
            <person name="Wu L."/>
            <person name="Ma J."/>
        </authorList>
    </citation>
    <scope>NUCLEOTIDE SEQUENCE [LARGE SCALE GENOMIC DNA]</scope>
    <source>
        <strain evidence="2">KCTC 23984</strain>
    </source>
</reference>
<proteinExistence type="predicted"/>
<sequence length="144" mass="15335">MPSADTEGTTAAVATEKNFGAEVSQAGAIPAAQLSEAVAGKDSLQATVAAEVVESCQAKGCWMDVKLADNSTMKVTFRDYGFFVPVEDLKGRQVVFTGTAKREVISVEDQRHYAKDAGKPEVEIAAIKAPKEELRFIADGVILK</sequence>
<protein>
    <submittedName>
        <fullName evidence="1">DUF4920 domain-containing protein</fullName>
    </submittedName>
</protein>
<dbReference type="InterPro" id="IPR032577">
    <property type="entry name" value="DUF4920"/>
</dbReference>
<comment type="caution">
    <text evidence="1">The sequence shown here is derived from an EMBL/GenBank/DDBJ whole genome shotgun (WGS) entry which is preliminary data.</text>
</comment>
<accession>A0ABW6BVJ0</accession>
<dbReference type="Proteomes" id="UP001597641">
    <property type="component" value="Unassembled WGS sequence"/>
</dbReference>
<name>A0ABW6BVJ0_9BACT</name>
<dbReference type="Pfam" id="PF16267">
    <property type="entry name" value="DUF4920"/>
    <property type="match status" value="1"/>
</dbReference>
<dbReference type="EMBL" id="JBHUOX010000007">
    <property type="protein sequence ID" value="MFD3001007.1"/>
    <property type="molecule type" value="Genomic_DNA"/>
</dbReference>